<dbReference type="InterPro" id="IPR018214">
    <property type="entry name" value="GluRdtase_CS"/>
</dbReference>
<dbReference type="Pfam" id="PF05201">
    <property type="entry name" value="GlutR_N"/>
    <property type="match status" value="1"/>
</dbReference>
<proteinExistence type="inferred from homology"/>
<sequence length="460" mass="47781">MNLLAVGASHRTAPVSLLERLAVTPDELPGLLTALLARPHVGEAVILSTCNRVEIYAAVSGFHAGLSDIATVLAGHAGAEVNELAQHMYVRHGVDAVDHAFTVASGMDSMVLGETQIIGQLRTAYENARAHEAAGRALHDLMQQALRVGKRTHNETGIDERGRSVVSAALDIGAKRAGIDVAGASALVVGAGAMGALTLATLRRNGAGPLYVANRGLARAERLAEAYEATAVPFDELHTALASVDIVVSATASTGQVLSAADFSERGDSATLVLDLAVPRDVDANVAELPGVTVLDMAGLAEALHTHDGGASASAEAAARAIIDAEVAAFTGRLRSAEVAPTVAALRGRADQVMEAELERLANKCPHMTDEQRAEVRNTVHRVVRRLLHQPSVRVRQLAAEPGGEQYAAALRELFALDVAGLSAVSEHTTAEALQVTADADFDSADLPAGGPVRHGVGLR</sequence>
<comment type="catalytic activity">
    <reaction evidence="7 8 13">
        <text>(S)-4-amino-5-oxopentanoate + tRNA(Glu) + NADP(+) = L-glutamyl-tRNA(Glu) + NADPH + H(+)</text>
        <dbReference type="Rhea" id="RHEA:12344"/>
        <dbReference type="Rhea" id="RHEA-COMP:9663"/>
        <dbReference type="Rhea" id="RHEA-COMP:9680"/>
        <dbReference type="ChEBI" id="CHEBI:15378"/>
        <dbReference type="ChEBI" id="CHEBI:57501"/>
        <dbReference type="ChEBI" id="CHEBI:57783"/>
        <dbReference type="ChEBI" id="CHEBI:58349"/>
        <dbReference type="ChEBI" id="CHEBI:78442"/>
        <dbReference type="ChEBI" id="CHEBI:78520"/>
        <dbReference type="EC" id="1.2.1.70"/>
    </reaction>
</comment>
<evidence type="ECO:0000259" key="15">
    <source>
        <dbReference type="Pfam" id="PF01488"/>
    </source>
</evidence>
<comment type="domain">
    <text evidence="8">Possesses an unusual extended V-shaped dimeric structure with each monomer consisting of three distinct domains arranged along a curved 'spinal' alpha-helix. The N-terminal catalytic domain specifically recognizes the glutamate moiety of the substrate. The second domain is the NADPH-binding domain, and the third C-terminal domain is responsible for dimerization.</text>
</comment>
<dbReference type="InterPro" id="IPR015896">
    <property type="entry name" value="4pyrrol_synth_GluRdtase_dimer"/>
</dbReference>
<dbReference type="RefSeq" id="WP_184790471.1">
    <property type="nucleotide sequence ID" value="NZ_BONT01000054.1"/>
</dbReference>
<dbReference type="AlphaFoldDB" id="A0A841FP96"/>
<evidence type="ECO:0000256" key="1">
    <source>
        <dbReference type="ARBA" id="ARBA00005059"/>
    </source>
</evidence>
<evidence type="ECO:0000313" key="18">
    <source>
        <dbReference type="Proteomes" id="UP000548476"/>
    </source>
</evidence>
<evidence type="ECO:0000256" key="4">
    <source>
        <dbReference type="ARBA" id="ARBA00022857"/>
    </source>
</evidence>
<feature type="site" description="Important for activity" evidence="8 12">
    <location>
        <position position="99"/>
    </location>
</feature>
<dbReference type="PANTHER" id="PTHR43013">
    <property type="entry name" value="GLUTAMYL-TRNA REDUCTASE"/>
    <property type="match status" value="1"/>
</dbReference>
<comment type="pathway">
    <text evidence="1 8 13">Porphyrin-containing compound metabolism; protoporphyrin-IX biosynthesis; 5-aminolevulinate from L-glutamyl-tRNA(Glu): step 1/2.</text>
</comment>
<dbReference type="UniPathway" id="UPA00251">
    <property type="reaction ID" value="UER00316"/>
</dbReference>
<gene>
    <name evidence="8" type="primary">hemA</name>
    <name evidence="17" type="ORF">HNR73_005532</name>
</gene>
<evidence type="ECO:0000256" key="7">
    <source>
        <dbReference type="ARBA" id="ARBA00047464"/>
    </source>
</evidence>
<evidence type="ECO:0000256" key="13">
    <source>
        <dbReference type="RuleBase" id="RU000584"/>
    </source>
</evidence>
<evidence type="ECO:0000256" key="6">
    <source>
        <dbReference type="ARBA" id="ARBA00023244"/>
    </source>
</evidence>
<evidence type="ECO:0000313" key="17">
    <source>
        <dbReference type="EMBL" id="MBB6037654.1"/>
    </source>
</evidence>
<dbReference type="Pfam" id="PF01488">
    <property type="entry name" value="Shikimate_DH"/>
    <property type="match status" value="1"/>
</dbReference>
<evidence type="ECO:0000256" key="12">
    <source>
        <dbReference type="PIRSR" id="PIRSR000445-4"/>
    </source>
</evidence>
<dbReference type="PIRSF" id="PIRSF000445">
    <property type="entry name" value="4pyrrol_synth_GluRdtase"/>
    <property type="match status" value="1"/>
</dbReference>
<comment type="subunit">
    <text evidence="8">Homodimer.</text>
</comment>
<reference evidence="17 18" key="1">
    <citation type="submission" date="2020-08" db="EMBL/GenBank/DDBJ databases">
        <title>Genomic Encyclopedia of Type Strains, Phase IV (KMG-IV): sequencing the most valuable type-strain genomes for metagenomic binning, comparative biology and taxonomic classification.</title>
        <authorList>
            <person name="Goeker M."/>
        </authorList>
    </citation>
    <scope>NUCLEOTIDE SEQUENCE [LARGE SCALE GENOMIC DNA]</scope>
    <source>
        <strain evidence="17 18">YIM 65646</strain>
    </source>
</reference>
<feature type="domain" description="Glutamyl-tRNA reductase N-terminal" evidence="16">
    <location>
        <begin position="6"/>
        <end position="156"/>
    </location>
</feature>
<organism evidence="17 18">
    <name type="scientific">Phytomonospora endophytica</name>
    <dbReference type="NCBI Taxonomy" id="714109"/>
    <lineage>
        <taxon>Bacteria</taxon>
        <taxon>Bacillati</taxon>
        <taxon>Actinomycetota</taxon>
        <taxon>Actinomycetes</taxon>
        <taxon>Micromonosporales</taxon>
        <taxon>Micromonosporaceae</taxon>
        <taxon>Phytomonospora</taxon>
    </lineage>
</organism>
<dbReference type="InterPro" id="IPR000343">
    <property type="entry name" value="4pyrrol_synth_GluRdtase"/>
</dbReference>
<keyword evidence="4 8" id="KW-0521">NADP</keyword>
<evidence type="ECO:0000256" key="10">
    <source>
        <dbReference type="PIRSR" id="PIRSR000445-2"/>
    </source>
</evidence>
<comment type="miscellaneous">
    <text evidence="8">During catalysis, the active site Cys acts as a nucleophile attacking the alpha-carbonyl group of tRNA-bound glutamate with the formation of a thioester intermediate between enzyme and glutamate, and the concomitant release of tRNA(Glu). The thioester intermediate is finally reduced by direct hydride transfer from NADPH, to form the product GSA.</text>
</comment>
<comment type="caution">
    <text evidence="17">The sequence shown here is derived from an EMBL/GenBank/DDBJ whole genome shotgun (WGS) entry which is preliminary data.</text>
</comment>
<comment type="similarity">
    <text evidence="2 8 13">Belongs to the glutamyl-tRNA reductase family.</text>
</comment>
<dbReference type="GO" id="GO:0019353">
    <property type="term" value="P:protoporphyrinogen IX biosynthetic process from glutamate"/>
    <property type="evidence" value="ECO:0007669"/>
    <property type="project" value="TreeGrafter"/>
</dbReference>
<feature type="binding site" evidence="8 10">
    <location>
        <position position="120"/>
    </location>
    <ligand>
        <name>substrate</name>
    </ligand>
</feature>
<keyword evidence="6 8" id="KW-0627">Porphyrin biosynthesis</keyword>
<dbReference type="InterPro" id="IPR036291">
    <property type="entry name" value="NAD(P)-bd_dom_sf"/>
</dbReference>
<dbReference type="HAMAP" id="MF_00087">
    <property type="entry name" value="Glu_tRNA_reductase"/>
    <property type="match status" value="1"/>
</dbReference>
<evidence type="ECO:0000256" key="9">
    <source>
        <dbReference type="PIRSR" id="PIRSR000445-1"/>
    </source>
</evidence>
<feature type="binding site" evidence="8 10">
    <location>
        <begin position="114"/>
        <end position="116"/>
    </location>
    <ligand>
        <name>substrate</name>
    </ligand>
</feature>
<keyword evidence="5 8" id="KW-0560">Oxidoreductase</keyword>
<evidence type="ECO:0000256" key="11">
    <source>
        <dbReference type="PIRSR" id="PIRSR000445-3"/>
    </source>
</evidence>
<dbReference type="Pfam" id="PF00745">
    <property type="entry name" value="GlutR_dimer"/>
    <property type="match status" value="1"/>
</dbReference>
<dbReference type="GO" id="GO:0008883">
    <property type="term" value="F:glutamyl-tRNA reductase activity"/>
    <property type="evidence" value="ECO:0007669"/>
    <property type="project" value="UniProtKB-UniRule"/>
</dbReference>
<dbReference type="PROSITE" id="PS00747">
    <property type="entry name" value="GLUTR"/>
    <property type="match status" value="1"/>
</dbReference>
<dbReference type="InterPro" id="IPR036453">
    <property type="entry name" value="GluRdtase_dimer_dom_sf"/>
</dbReference>
<evidence type="ECO:0000259" key="14">
    <source>
        <dbReference type="Pfam" id="PF00745"/>
    </source>
</evidence>
<dbReference type="EC" id="1.2.1.70" evidence="3 8"/>
<accession>A0A841FP96</accession>
<comment type="function">
    <text evidence="8">Catalyzes the NADPH-dependent reduction of glutamyl-tRNA(Glu) to glutamate 1-semialdehyde (GSA).</text>
</comment>
<dbReference type="SUPFAM" id="SSF69075">
    <property type="entry name" value="Glutamyl tRNA-reductase dimerization domain"/>
    <property type="match status" value="1"/>
</dbReference>
<feature type="domain" description="Quinate/shikimate 5-dehydrogenase/glutamyl-tRNA reductase" evidence="15">
    <location>
        <begin position="178"/>
        <end position="300"/>
    </location>
</feature>
<feature type="binding site" evidence="8 10">
    <location>
        <begin position="49"/>
        <end position="52"/>
    </location>
    <ligand>
        <name>substrate</name>
    </ligand>
</feature>
<evidence type="ECO:0000256" key="5">
    <source>
        <dbReference type="ARBA" id="ARBA00023002"/>
    </source>
</evidence>
<dbReference type="InterPro" id="IPR006151">
    <property type="entry name" value="Shikm_DH/Glu-tRNA_Rdtase"/>
</dbReference>
<dbReference type="SUPFAM" id="SSF51735">
    <property type="entry name" value="NAD(P)-binding Rossmann-fold domains"/>
    <property type="match status" value="1"/>
</dbReference>
<dbReference type="NCBIfam" id="TIGR01035">
    <property type="entry name" value="hemA"/>
    <property type="match status" value="1"/>
</dbReference>
<dbReference type="EMBL" id="JACHGT010000013">
    <property type="protein sequence ID" value="MBB6037654.1"/>
    <property type="molecule type" value="Genomic_DNA"/>
</dbReference>
<evidence type="ECO:0000256" key="3">
    <source>
        <dbReference type="ARBA" id="ARBA00012970"/>
    </source>
</evidence>
<name>A0A841FP96_9ACTN</name>
<keyword evidence="18" id="KW-1185">Reference proteome</keyword>
<dbReference type="GO" id="GO:0050661">
    <property type="term" value="F:NADP binding"/>
    <property type="evidence" value="ECO:0007669"/>
    <property type="project" value="InterPro"/>
</dbReference>
<dbReference type="NCBIfam" id="NF000744">
    <property type="entry name" value="PRK00045.1-3"/>
    <property type="match status" value="1"/>
</dbReference>
<feature type="active site" description="Nucleophile" evidence="8 9">
    <location>
        <position position="50"/>
    </location>
</feature>
<dbReference type="Gene3D" id="3.40.50.720">
    <property type="entry name" value="NAD(P)-binding Rossmann-like Domain"/>
    <property type="match status" value="1"/>
</dbReference>
<dbReference type="Proteomes" id="UP000548476">
    <property type="component" value="Unassembled WGS sequence"/>
</dbReference>
<dbReference type="PANTHER" id="PTHR43013:SF1">
    <property type="entry name" value="GLUTAMYL-TRNA REDUCTASE"/>
    <property type="match status" value="1"/>
</dbReference>
<dbReference type="CDD" id="cd05213">
    <property type="entry name" value="NAD_bind_Glutamyl_tRNA_reduct"/>
    <property type="match status" value="1"/>
</dbReference>
<dbReference type="InterPro" id="IPR015895">
    <property type="entry name" value="4pyrrol_synth_GluRdtase_N"/>
</dbReference>
<evidence type="ECO:0000256" key="8">
    <source>
        <dbReference type="HAMAP-Rule" id="MF_00087"/>
    </source>
</evidence>
<evidence type="ECO:0000256" key="2">
    <source>
        <dbReference type="ARBA" id="ARBA00005916"/>
    </source>
</evidence>
<feature type="binding site" evidence="8 10">
    <location>
        <position position="109"/>
    </location>
    <ligand>
        <name>substrate</name>
    </ligand>
</feature>
<dbReference type="SUPFAM" id="SSF69742">
    <property type="entry name" value="Glutamyl tRNA-reductase catalytic, N-terminal domain"/>
    <property type="match status" value="1"/>
</dbReference>
<dbReference type="InterPro" id="IPR036343">
    <property type="entry name" value="GluRdtase_N_sf"/>
</dbReference>
<feature type="binding site" evidence="8 11">
    <location>
        <begin position="190"/>
        <end position="195"/>
    </location>
    <ligand>
        <name>NADP(+)</name>
        <dbReference type="ChEBI" id="CHEBI:58349"/>
    </ligand>
</feature>
<dbReference type="Gene3D" id="3.30.460.30">
    <property type="entry name" value="Glutamyl-tRNA reductase, N-terminal domain"/>
    <property type="match status" value="1"/>
</dbReference>
<dbReference type="FunFam" id="3.30.460.30:FF:000001">
    <property type="entry name" value="Glutamyl-tRNA reductase"/>
    <property type="match status" value="1"/>
</dbReference>
<protein>
    <recommendedName>
        <fullName evidence="3 8">Glutamyl-tRNA reductase</fullName>
        <shortName evidence="8">GluTR</shortName>
        <ecNumber evidence="3 8">1.2.1.70</ecNumber>
    </recommendedName>
</protein>
<feature type="domain" description="Tetrapyrrole biosynthesis glutamyl-tRNA reductase dimerisation" evidence="14">
    <location>
        <begin position="319"/>
        <end position="417"/>
    </location>
</feature>
<evidence type="ECO:0000259" key="16">
    <source>
        <dbReference type="Pfam" id="PF05201"/>
    </source>
</evidence>